<evidence type="ECO:0000313" key="1">
    <source>
        <dbReference type="EMBL" id="KAF4456407.1"/>
    </source>
</evidence>
<keyword evidence="2" id="KW-1185">Reference proteome</keyword>
<accession>A0A8H4PD84</accession>
<dbReference type="AlphaFoldDB" id="A0A8H4PD84"/>
<sequence length="68" mass="7273">MALRGYSPPFGARNFQYGSPIPRRSLASAPSPTKAEVPEVLEVLESNDPEPRITLQDVNPVHAAGASD</sequence>
<dbReference type="Proteomes" id="UP000605986">
    <property type="component" value="Unassembled WGS sequence"/>
</dbReference>
<name>A0A8H4PD84_9HYPO</name>
<evidence type="ECO:0000313" key="2">
    <source>
        <dbReference type="Proteomes" id="UP000605986"/>
    </source>
</evidence>
<organism evidence="1 2">
    <name type="scientific">Fusarium austroafricanum</name>
    <dbReference type="NCBI Taxonomy" id="2364996"/>
    <lineage>
        <taxon>Eukaryota</taxon>
        <taxon>Fungi</taxon>
        <taxon>Dikarya</taxon>
        <taxon>Ascomycota</taxon>
        <taxon>Pezizomycotina</taxon>
        <taxon>Sordariomycetes</taxon>
        <taxon>Hypocreomycetidae</taxon>
        <taxon>Hypocreales</taxon>
        <taxon>Nectriaceae</taxon>
        <taxon>Fusarium</taxon>
        <taxon>Fusarium concolor species complex</taxon>
    </lineage>
</organism>
<gene>
    <name evidence="1" type="ORF">F53441_1477</name>
</gene>
<proteinExistence type="predicted"/>
<reference evidence="1" key="1">
    <citation type="submission" date="2020-01" db="EMBL/GenBank/DDBJ databases">
        <title>Identification and distribution of gene clusters putatively required for synthesis of sphingolipid metabolism inhibitors in phylogenetically diverse species of the filamentous fungus Fusarium.</title>
        <authorList>
            <person name="Kim H.-S."/>
            <person name="Busman M."/>
            <person name="Brown D.W."/>
            <person name="Divon H."/>
            <person name="Uhlig S."/>
            <person name="Proctor R.H."/>
        </authorList>
    </citation>
    <scope>NUCLEOTIDE SEQUENCE</scope>
    <source>
        <strain evidence="1">NRRL 53441</strain>
    </source>
</reference>
<dbReference type="OrthoDB" id="4865224at2759"/>
<protein>
    <submittedName>
        <fullName evidence="1">Uncharacterized protein</fullName>
    </submittedName>
</protein>
<comment type="caution">
    <text evidence="1">The sequence shown here is derived from an EMBL/GenBank/DDBJ whole genome shotgun (WGS) entry which is preliminary data.</text>
</comment>
<dbReference type="EMBL" id="JAADJG010000060">
    <property type="protein sequence ID" value="KAF4456407.1"/>
    <property type="molecule type" value="Genomic_DNA"/>
</dbReference>